<protein>
    <submittedName>
        <fullName evidence="1">Uncharacterized protein</fullName>
    </submittedName>
</protein>
<dbReference type="OrthoDB" id="10633941at2759"/>
<sequence length="1011" mass="103538">MTALCASAAPVDLSGKLDIRDAGTINPVSFPANTNTVQVVPPGTDTVYHDTATVGHNTANPVTVAHDTETYDPIPATRVPRAPSVPTLTFDPERAIPTAIETFQPGDEAGSTFTGSVDGEGDIEAGLHAKGAVATLRCALSRLIMWLWKRLLTVCMKRWDSVDLHARTSRRFSAAASPNPGGRSLFALIAGTAYSSELVAFGRHWHRLLYTTRLLTTDPFINFFHMHSSHFFALLGMTALCASAAPVIPTGGPTTLLPPITTHIPIVIHEPRELRLRPPIEPPVPTPSIVEVINHAPRDLRLRPPVKPPPPTPSVIEVINHAPRFADAGSVDIACTYARTDNGNGVFMTVIVLLFRSKHFSLGYLLFSCLSTLHCRRSPHGLMLYFMGPGISLQGVTASANLSTASTLTSLTAAIAARIRIFRIESHLTTALLTLAPFTNFTDMHFSRVTIILALTALGASAAPVALNGRQDGLPRAALRALQPVGASPSPATVAALPGGGASPSVKAAAIRRESIPVSLPGNAIPTAFPTALPNSLPGVPIPSADPATAFGASIPVSLPGGAVPTALPASLPGAPIPSAPVPIPGGPLIPASGPVPIVAAASTPSAVPTSVSLDDLDGELGFTGAKSFDTTGVDKRAIKPPFKDELMPGPIVGNLGIYMDLRTMTVYSDCLCFYGTDRINASTKFSAMDNVASALDDKNGPSHGQSSQVIKAVKLSPSFLQQRSTQLTFALPSTSRHRLPLPFVSAPSESCLTIFRSLPPNPFIDFVDMHSTRVFITLALTALCASAAPVDIKTRQGEPIGAPLSAGSGSLASGSAISPPGLLPLSGTAGALSGAAIPSAIASALSGSGAPAIPSAVASALSGGLAIPSAVESVLSGGSAIPSAVESALSGLPAIPSGLPFSLPGAPFQSAIPTALPDASAASSSGPLSKPGGPILPRGNARAAARAISAAVPSAAGSGAPAAVAASAVPVSVEEGFTGAKSFDAVGEPDTGKRDFAARYEELPMPEVGF</sequence>
<accession>A0A4Y9ZAS8</accession>
<name>A0A4Y9ZAS8_9AGAM</name>
<dbReference type="Proteomes" id="UP000298327">
    <property type="component" value="Unassembled WGS sequence"/>
</dbReference>
<keyword evidence="2" id="KW-1185">Reference proteome</keyword>
<evidence type="ECO:0000313" key="1">
    <source>
        <dbReference type="EMBL" id="TFY71097.1"/>
    </source>
</evidence>
<proteinExistence type="predicted"/>
<dbReference type="EMBL" id="SEOQ01000067">
    <property type="protein sequence ID" value="TFY71097.1"/>
    <property type="molecule type" value="Genomic_DNA"/>
</dbReference>
<gene>
    <name evidence="1" type="ORF">EVG20_g1908</name>
</gene>
<dbReference type="AlphaFoldDB" id="A0A4Y9ZAS8"/>
<organism evidence="1 2">
    <name type="scientific">Dentipellis fragilis</name>
    <dbReference type="NCBI Taxonomy" id="205917"/>
    <lineage>
        <taxon>Eukaryota</taxon>
        <taxon>Fungi</taxon>
        <taxon>Dikarya</taxon>
        <taxon>Basidiomycota</taxon>
        <taxon>Agaricomycotina</taxon>
        <taxon>Agaricomycetes</taxon>
        <taxon>Russulales</taxon>
        <taxon>Hericiaceae</taxon>
        <taxon>Dentipellis</taxon>
    </lineage>
</organism>
<comment type="caution">
    <text evidence="1">The sequence shown here is derived from an EMBL/GenBank/DDBJ whole genome shotgun (WGS) entry which is preliminary data.</text>
</comment>
<evidence type="ECO:0000313" key="2">
    <source>
        <dbReference type="Proteomes" id="UP000298327"/>
    </source>
</evidence>
<reference evidence="1 2" key="1">
    <citation type="submission" date="2019-02" db="EMBL/GenBank/DDBJ databases">
        <title>Genome sequencing of the rare red list fungi Dentipellis fragilis.</title>
        <authorList>
            <person name="Buettner E."/>
            <person name="Kellner H."/>
        </authorList>
    </citation>
    <scope>NUCLEOTIDE SEQUENCE [LARGE SCALE GENOMIC DNA]</scope>
    <source>
        <strain evidence="1 2">DSM 105465</strain>
    </source>
</reference>